<dbReference type="InterPro" id="IPR036864">
    <property type="entry name" value="Zn2-C6_fun-type_DNA-bd_sf"/>
</dbReference>
<dbReference type="EMBL" id="VCAU01000042">
    <property type="protein sequence ID" value="KAF9888837.1"/>
    <property type="molecule type" value="Genomic_DNA"/>
</dbReference>
<keyword evidence="4" id="KW-0539">Nucleus</keyword>
<comment type="caution">
    <text evidence="7">The sequence shown here is derived from an EMBL/GenBank/DDBJ whole genome shotgun (WGS) entry which is preliminary data.</text>
</comment>
<dbReference type="Pfam" id="PF00172">
    <property type="entry name" value="Zn_clus"/>
    <property type="match status" value="1"/>
</dbReference>
<evidence type="ECO:0000256" key="4">
    <source>
        <dbReference type="ARBA" id="ARBA00023242"/>
    </source>
</evidence>
<evidence type="ECO:0000256" key="5">
    <source>
        <dbReference type="SAM" id="MobiDB-lite"/>
    </source>
</evidence>
<dbReference type="GO" id="GO:0003677">
    <property type="term" value="F:DNA binding"/>
    <property type="evidence" value="ECO:0007669"/>
    <property type="project" value="UniProtKB-KW"/>
</dbReference>
<proteinExistence type="predicted"/>
<organism evidence="7 8">
    <name type="scientific">Aspergillus nanangensis</name>
    <dbReference type="NCBI Taxonomy" id="2582783"/>
    <lineage>
        <taxon>Eukaryota</taxon>
        <taxon>Fungi</taxon>
        <taxon>Dikarya</taxon>
        <taxon>Ascomycota</taxon>
        <taxon>Pezizomycotina</taxon>
        <taxon>Eurotiomycetes</taxon>
        <taxon>Eurotiomycetidae</taxon>
        <taxon>Eurotiales</taxon>
        <taxon>Aspergillaceae</taxon>
        <taxon>Aspergillus</taxon>
        <taxon>Aspergillus subgen. Circumdati</taxon>
    </lineage>
</organism>
<dbReference type="GO" id="GO:0008270">
    <property type="term" value="F:zinc ion binding"/>
    <property type="evidence" value="ECO:0007669"/>
    <property type="project" value="InterPro"/>
</dbReference>
<reference evidence="7" key="1">
    <citation type="journal article" date="2019" name="Beilstein J. Org. Chem.">
        <title>Nanangenines: drimane sesquiterpenoids as the dominant metabolite cohort of a novel Australian fungus, Aspergillus nanangensis.</title>
        <authorList>
            <person name="Lacey H.J."/>
            <person name="Gilchrist C.L.M."/>
            <person name="Crombie A."/>
            <person name="Kalaitzis J.A."/>
            <person name="Vuong D."/>
            <person name="Rutledge P.J."/>
            <person name="Turner P."/>
            <person name="Pitt J.I."/>
            <person name="Lacey E."/>
            <person name="Chooi Y.H."/>
            <person name="Piggott A.M."/>
        </authorList>
    </citation>
    <scope>NUCLEOTIDE SEQUENCE</scope>
    <source>
        <strain evidence="7">MST-FP2251</strain>
    </source>
</reference>
<dbReference type="CDD" id="cd00067">
    <property type="entry name" value="GAL4"/>
    <property type="match status" value="1"/>
</dbReference>
<dbReference type="GO" id="GO:0009893">
    <property type="term" value="P:positive regulation of metabolic process"/>
    <property type="evidence" value="ECO:0007669"/>
    <property type="project" value="UniProtKB-ARBA"/>
</dbReference>
<evidence type="ECO:0000256" key="2">
    <source>
        <dbReference type="ARBA" id="ARBA00023125"/>
    </source>
</evidence>
<keyword evidence="8" id="KW-1185">Reference proteome</keyword>
<protein>
    <recommendedName>
        <fullName evidence="6">Zn(2)-C6 fungal-type domain-containing protein</fullName>
    </recommendedName>
</protein>
<dbReference type="SUPFAM" id="SSF57701">
    <property type="entry name" value="Zn2/Cys6 DNA-binding domain"/>
    <property type="match status" value="1"/>
</dbReference>
<sequence>MTVTRNRHCWECLGRSLVCDFGRPQCKRCVASGIDCPGYGDVKPVRLKWLAPGRVKSRKDKSKKSDPTTSTEITQAVTTPNGVANPPKELQTDFHAFVQATEYYNTCIFPDLVSNLGQNASVCPITPPIFQMAIATHPDYIRLVIVCMTLSHRINRSRDDAACPTLARSFFHYRGQLIRSLRDDF</sequence>
<dbReference type="AlphaFoldDB" id="A0AAD4GTM0"/>
<name>A0AAD4GTM0_ASPNN</name>
<accession>A0AAD4GTM0</accession>
<keyword evidence="3" id="KW-0804">Transcription</keyword>
<feature type="region of interest" description="Disordered" evidence="5">
    <location>
        <begin position="54"/>
        <end position="85"/>
    </location>
</feature>
<keyword evidence="1" id="KW-0805">Transcription regulation</keyword>
<evidence type="ECO:0000259" key="6">
    <source>
        <dbReference type="Pfam" id="PF00172"/>
    </source>
</evidence>
<feature type="domain" description="Zn(2)-C6 fungal-type" evidence="6">
    <location>
        <begin position="9"/>
        <end position="39"/>
    </location>
</feature>
<dbReference type="GO" id="GO:0000981">
    <property type="term" value="F:DNA-binding transcription factor activity, RNA polymerase II-specific"/>
    <property type="evidence" value="ECO:0007669"/>
    <property type="project" value="InterPro"/>
</dbReference>
<evidence type="ECO:0000313" key="8">
    <source>
        <dbReference type="Proteomes" id="UP001194746"/>
    </source>
</evidence>
<reference evidence="7" key="2">
    <citation type="submission" date="2020-02" db="EMBL/GenBank/DDBJ databases">
        <authorList>
            <person name="Gilchrist C.L.M."/>
            <person name="Chooi Y.-H."/>
        </authorList>
    </citation>
    <scope>NUCLEOTIDE SEQUENCE</scope>
    <source>
        <strain evidence="7">MST-FP2251</strain>
    </source>
</reference>
<evidence type="ECO:0000313" key="7">
    <source>
        <dbReference type="EMBL" id="KAF9888837.1"/>
    </source>
</evidence>
<feature type="compositionally biased region" description="Polar residues" evidence="5">
    <location>
        <begin position="72"/>
        <end position="82"/>
    </location>
</feature>
<evidence type="ECO:0000256" key="1">
    <source>
        <dbReference type="ARBA" id="ARBA00023015"/>
    </source>
</evidence>
<evidence type="ECO:0000256" key="3">
    <source>
        <dbReference type="ARBA" id="ARBA00023163"/>
    </source>
</evidence>
<gene>
    <name evidence="7" type="ORF">FE257_008206</name>
</gene>
<keyword evidence="2" id="KW-0238">DNA-binding</keyword>
<dbReference type="Proteomes" id="UP001194746">
    <property type="component" value="Unassembled WGS sequence"/>
</dbReference>
<dbReference type="InterPro" id="IPR001138">
    <property type="entry name" value="Zn2Cys6_DnaBD"/>
</dbReference>